<sequence length="69" mass="7456">MSDPKKHGLLKTAFSALAAMFGVQSERNRQEDFSSGTPLRYLLTGVLMVALFVVGVIFLVRLALMLAGA</sequence>
<dbReference type="InterPro" id="IPR021344">
    <property type="entry name" value="DUF2970"/>
</dbReference>
<dbReference type="RefSeq" id="WP_255853163.1">
    <property type="nucleotide sequence ID" value="NZ_CP073347.1"/>
</dbReference>
<keyword evidence="3" id="KW-1185">Reference proteome</keyword>
<accession>A0ABY5HFK4</accession>
<feature type="transmembrane region" description="Helical" evidence="1">
    <location>
        <begin position="41"/>
        <end position="64"/>
    </location>
</feature>
<keyword evidence="1" id="KW-0812">Transmembrane</keyword>
<keyword evidence="1" id="KW-0472">Membrane</keyword>
<evidence type="ECO:0000313" key="3">
    <source>
        <dbReference type="Proteomes" id="UP001058461"/>
    </source>
</evidence>
<keyword evidence="1" id="KW-1133">Transmembrane helix</keyword>
<organism evidence="2 3">
    <name type="scientific">Marinobacterium rhizophilum</name>
    <dbReference type="NCBI Taxonomy" id="420402"/>
    <lineage>
        <taxon>Bacteria</taxon>
        <taxon>Pseudomonadati</taxon>
        <taxon>Pseudomonadota</taxon>
        <taxon>Gammaproteobacteria</taxon>
        <taxon>Oceanospirillales</taxon>
        <taxon>Oceanospirillaceae</taxon>
        <taxon>Marinobacterium</taxon>
    </lineage>
</organism>
<proteinExistence type="predicted"/>
<gene>
    <name evidence="2" type="ORF">KDW95_17895</name>
</gene>
<dbReference type="Proteomes" id="UP001058461">
    <property type="component" value="Chromosome"/>
</dbReference>
<reference evidence="2" key="1">
    <citation type="submission" date="2021-04" db="EMBL/GenBank/DDBJ databases">
        <title>Oceanospirillales bacteria with DddD are important DMSP degraders in coastal seawater.</title>
        <authorList>
            <person name="Liu J."/>
        </authorList>
    </citation>
    <scope>NUCLEOTIDE SEQUENCE</scope>
    <source>
        <strain evidence="2">D13-1</strain>
    </source>
</reference>
<name>A0ABY5HFK4_9GAMM</name>
<evidence type="ECO:0000256" key="1">
    <source>
        <dbReference type="SAM" id="Phobius"/>
    </source>
</evidence>
<dbReference type="EMBL" id="CP073347">
    <property type="protein sequence ID" value="UTW11127.1"/>
    <property type="molecule type" value="Genomic_DNA"/>
</dbReference>
<protein>
    <submittedName>
        <fullName evidence="2">DUF2970 domain-containing protein</fullName>
    </submittedName>
</protein>
<evidence type="ECO:0000313" key="2">
    <source>
        <dbReference type="EMBL" id="UTW11127.1"/>
    </source>
</evidence>
<dbReference type="Pfam" id="PF11174">
    <property type="entry name" value="DUF2970"/>
    <property type="match status" value="1"/>
</dbReference>